<dbReference type="PANTHER" id="PTHR36766">
    <property type="entry name" value="PLANT BROAD-SPECTRUM MILDEW RESISTANCE PROTEIN RPW8"/>
    <property type="match status" value="1"/>
</dbReference>
<reference evidence="4 5" key="1">
    <citation type="journal article" date="2014" name="Nature">
        <title>The genome of the recently domesticated crop plant sugar beet (Beta vulgaris).</title>
        <authorList>
            <person name="Dohm J.C."/>
            <person name="Minoche A.E."/>
            <person name="Holtgrawe D."/>
            <person name="Capella-Gutierrez S."/>
            <person name="Zakrzewski F."/>
            <person name="Tafer H."/>
            <person name="Rupp O."/>
            <person name="Sorensen T.R."/>
            <person name="Stracke R."/>
            <person name="Reinhardt R."/>
            <person name="Goesmann A."/>
            <person name="Kraft T."/>
            <person name="Schulz B."/>
            <person name="Stadler P.F."/>
            <person name="Schmidt T."/>
            <person name="Gabaldon T."/>
            <person name="Lehrach H."/>
            <person name="Weisshaar B."/>
            <person name="Himmelbauer H."/>
        </authorList>
    </citation>
    <scope>NUCLEOTIDE SEQUENCE [LARGE SCALE GENOMIC DNA]</scope>
    <source>
        <tissue evidence="4">Taproot</tissue>
    </source>
</reference>
<dbReference type="SUPFAM" id="SSF52540">
    <property type="entry name" value="P-loop containing nucleoside triphosphate hydrolases"/>
    <property type="match status" value="1"/>
</dbReference>
<dbReference type="Pfam" id="PF00931">
    <property type="entry name" value="NB-ARC"/>
    <property type="match status" value="1"/>
</dbReference>
<dbReference type="Gene3D" id="1.10.8.430">
    <property type="entry name" value="Helical domain of apoptotic protease-activating factors"/>
    <property type="match status" value="1"/>
</dbReference>
<keyword evidence="1" id="KW-0611">Plant defense</keyword>
<accession>A0A0J8B894</accession>
<dbReference type="InterPro" id="IPR002182">
    <property type="entry name" value="NB-ARC"/>
</dbReference>
<evidence type="ECO:0000259" key="3">
    <source>
        <dbReference type="Pfam" id="PF00931"/>
    </source>
</evidence>
<dbReference type="eggNOG" id="KOG4658">
    <property type="taxonomic scope" value="Eukaryota"/>
</dbReference>
<dbReference type="PANTHER" id="PTHR36766:SF41">
    <property type="entry name" value="AAA+ ATPASE DOMAIN-CONTAINING PROTEIN"/>
    <property type="match status" value="1"/>
</dbReference>
<protein>
    <recommendedName>
        <fullName evidence="3">NB-ARC domain-containing protein</fullName>
    </recommendedName>
</protein>
<dbReference type="Gene3D" id="3.40.50.300">
    <property type="entry name" value="P-loop containing nucleotide triphosphate hydrolases"/>
    <property type="match status" value="1"/>
</dbReference>
<dbReference type="Gramene" id="KMS97221">
    <property type="protein sequence ID" value="KMS97221"/>
    <property type="gene ID" value="BVRB_7g177730"/>
</dbReference>
<evidence type="ECO:0000256" key="1">
    <source>
        <dbReference type="ARBA" id="ARBA00022821"/>
    </source>
</evidence>
<feature type="domain" description="NB-ARC" evidence="3">
    <location>
        <begin position="150"/>
        <end position="310"/>
    </location>
</feature>
<evidence type="ECO:0000313" key="5">
    <source>
        <dbReference type="Proteomes" id="UP000035740"/>
    </source>
</evidence>
<name>A0A0J8B894_BETVV</name>
<dbReference type="OrthoDB" id="664960at2759"/>
<gene>
    <name evidence="4" type="ORF">BVRB_7g177730</name>
</gene>
<dbReference type="InterPro" id="IPR027417">
    <property type="entry name" value="P-loop_NTPase"/>
</dbReference>
<sequence>MESISLFWEVMLPWGHCLVEKKRILHDKTQYLSARMEDIEGENSPNRAQRGKKRKRDDELIHWNDEGQELVGKARCFLSQDGGGWRSFLRSAKMRWDVHRLVDALEVHDKKGDVLLREAMSDARGPCRGYHIPVKALVSQVASNTLKQLELLLEDDEVGRIAIHGVVGVGKTFLMKHLYNSALKWVDKFVHVFWVTYPDQFTTIKRLQDVVAAVVKCDLTSDDDLNVRARKLSETLGDLGSFVLFLDGVPGSDFSLDQVGIPVSAEGRKCKVFLTTSSTLECRLLDNFEAIKVDHLPKEQAYQLFMREANIGKELVSSLGGISNSLSDKCHGLPCTVVNIATRMRGIDDPREWRNALFELGHFGDE</sequence>
<dbReference type="InterPro" id="IPR042197">
    <property type="entry name" value="Apaf_helical"/>
</dbReference>
<organism evidence="4 5">
    <name type="scientific">Beta vulgaris subsp. vulgaris</name>
    <name type="common">Beet</name>
    <dbReference type="NCBI Taxonomy" id="3555"/>
    <lineage>
        <taxon>Eukaryota</taxon>
        <taxon>Viridiplantae</taxon>
        <taxon>Streptophyta</taxon>
        <taxon>Embryophyta</taxon>
        <taxon>Tracheophyta</taxon>
        <taxon>Spermatophyta</taxon>
        <taxon>Magnoliopsida</taxon>
        <taxon>eudicotyledons</taxon>
        <taxon>Gunneridae</taxon>
        <taxon>Pentapetalae</taxon>
        <taxon>Caryophyllales</taxon>
        <taxon>Chenopodiaceae</taxon>
        <taxon>Betoideae</taxon>
        <taxon>Beta</taxon>
    </lineage>
</organism>
<keyword evidence="5" id="KW-1185">Reference proteome</keyword>
<dbReference type="KEGG" id="bvg:104908659"/>
<dbReference type="GO" id="GO:0006952">
    <property type="term" value="P:defense response"/>
    <property type="evidence" value="ECO:0007669"/>
    <property type="project" value="UniProtKB-KW"/>
</dbReference>
<proteinExistence type="predicted"/>
<dbReference type="EMBL" id="KQ090338">
    <property type="protein sequence ID" value="KMS97221.1"/>
    <property type="molecule type" value="Genomic_DNA"/>
</dbReference>
<evidence type="ECO:0000256" key="2">
    <source>
        <dbReference type="SAM" id="MobiDB-lite"/>
    </source>
</evidence>
<dbReference type="AlphaFoldDB" id="A0A0J8B894"/>
<dbReference type="GO" id="GO:0043531">
    <property type="term" value="F:ADP binding"/>
    <property type="evidence" value="ECO:0007669"/>
    <property type="project" value="InterPro"/>
</dbReference>
<feature type="region of interest" description="Disordered" evidence="2">
    <location>
        <begin position="37"/>
        <end position="58"/>
    </location>
</feature>
<dbReference type="Proteomes" id="UP000035740">
    <property type="component" value="Unassembled WGS sequence"/>
</dbReference>
<evidence type="ECO:0000313" key="4">
    <source>
        <dbReference type="EMBL" id="KMS97221.1"/>
    </source>
</evidence>